<dbReference type="Proteomes" id="UP001497700">
    <property type="component" value="Unassembled WGS sequence"/>
</dbReference>
<organism evidence="1 2">
    <name type="scientific">Hypoxylon rubiginosum</name>
    <dbReference type="NCBI Taxonomy" id="110542"/>
    <lineage>
        <taxon>Eukaryota</taxon>
        <taxon>Fungi</taxon>
        <taxon>Dikarya</taxon>
        <taxon>Ascomycota</taxon>
        <taxon>Pezizomycotina</taxon>
        <taxon>Sordariomycetes</taxon>
        <taxon>Xylariomycetidae</taxon>
        <taxon>Xylariales</taxon>
        <taxon>Hypoxylaceae</taxon>
        <taxon>Hypoxylon</taxon>
    </lineage>
</organism>
<evidence type="ECO:0000313" key="2">
    <source>
        <dbReference type="Proteomes" id="UP001497700"/>
    </source>
</evidence>
<gene>
    <name evidence="1" type="ORF">F4820DRAFT_449179</name>
</gene>
<accession>A0ACB9YYR5</accession>
<dbReference type="EMBL" id="MU393489">
    <property type="protein sequence ID" value="KAI4864221.1"/>
    <property type="molecule type" value="Genomic_DNA"/>
</dbReference>
<proteinExistence type="predicted"/>
<comment type="caution">
    <text evidence="1">The sequence shown here is derived from an EMBL/GenBank/DDBJ whole genome shotgun (WGS) entry which is preliminary data.</text>
</comment>
<keyword evidence="2" id="KW-1185">Reference proteome</keyword>
<protein>
    <submittedName>
        <fullName evidence="1">Uncharacterized protein</fullName>
    </submittedName>
</protein>
<name>A0ACB9YYR5_9PEZI</name>
<sequence>MSDSLITSWTQFEVPLSSEDSLQPSIFTPLLPFKADFHDAFYGRIAENGAFVLLIVWNKRAAYDAFTASIQHRELATNLAKQSSSDLAATTRIIDFGKVAYWWRLGVNTEFRTVYFPSATSSQTRDAVTSLKGLVLTMGMGIDGSKAHMSPYRGVPTCGWIEGTQTWENRDVSACVWCHVWKDKVSEETFKTTERRVPKDGESYRPLALEAFEQDLKALGAVGWEDVHVDFQRV</sequence>
<reference evidence="1 2" key="1">
    <citation type="journal article" date="2022" name="New Phytol.">
        <title>Ecological generalism drives hyperdiversity of secondary metabolite gene clusters in xylarialean endophytes.</title>
        <authorList>
            <person name="Franco M.E.E."/>
            <person name="Wisecaver J.H."/>
            <person name="Arnold A.E."/>
            <person name="Ju Y.M."/>
            <person name="Slot J.C."/>
            <person name="Ahrendt S."/>
            <person name="Moore L.P."/>
            <person name="Eastman K.E."/>
            <person name="Scott K."/>
            <person name="Konkel Z."/>
            <person name="Mondo S.J."/>
            <person name="Kuo A."/>
            <person name="Hayes R.D."/>
            <person name="Haridas S."/>
            <person name="Andreopoulos B."/>
            <person name="Riley R."/>
            <person name="LaButti K."/>
            <person name="Pangilinan J."/>
            <person name="Lipzen A."/>
            <person name="Amirebrahimi M."/>
            <person name="Yan J."/>
            <person name="Adam C."/>
            <person name="Keymanesh K."/>
            <person name="Ng V."/>
            <person name="Louie K."/>
            <person name="Northen T."/>
            <person name="Drula E."/>
            <person name="Henrissat B."/>
            <person name="Hsieh H.M."/>
            <person name="Youens-Clark K."/>
            <person name="Lutzoni F."/>
            <person name="Miadlikowska J."/>
            <person name="Eastwood D.C."/>
            <person name="Hamelin R.C."/>
            <person name="Grigoriev I.V."/>
            <person name="U'Ren J.M."/>
        </authorList>
    </citation>
    <scope>NUCLEOTIDE SEQUENCE [LARGE SCALE GENOMIC DNA]</scope>
    <source>
        <strain evidence="1 2">CBS 119005</strain>
    </source>
</reference>
<evidence type="ECO:0000313" key="1">
    <source>
        <dbReference type="EMBL" id="KAI4864221.1"/>
    </source>
</evidence>